<dbReference type="Proteomes" id="UP000297643">
    <property type="component" value="Unassembled WGS sequence"/>
</dbReference>
<feature type="region of interest" description="Disordered" evidence="1">
    <location>
        <begin position="1"/>
        <end position="51"/>
    </location>
</feature>
<evidence type="ECO:0000313" key="2">
    <source>
        <dbReference type="EMBL" id="TFC07239.1"/>
    </source>
</evidence>
<keyword evidence="3" id="KW-1185">Reference proteome</keyword>
<dbReference type="EMBL" id="SOFM01000007">
    <property type="protein sequence ID" value="TFC07239.1"/>
    <property type="molecule type" value="Genomic_DNA"/>
</dbReference>
<dbReference type="RefSeq" id="WP_134506338.1">
    <property type="nucleotide sequence ID" value="NZ_SOFM01000007.1"/>
</dbReference>
<gene>
    <name evidence="2" type="ORF">E3O32_01550</name>
</gene>
<protein>
    <submittedName>
        <fullName evidence="2">Uncharacterized protein</fullName>
    </submittedName>
</protein>
<dbReference type="AlphaFoldDB" id="A0A4R8WEC3"/>
<feature type="compositionally biased region" description="Basic and acidic residues" evidence="1">
    <location>
        <begin position="34"/>
        <end position="47"/>
    </location>
</feature>
<reference evidence="2 3" key="1">
    <citation type="submission" date="2019-03" db="EMBL/GenBank/DDBJ databases">
        <title>Genomics of glacier-inhabiting Cryobacterium strains.</title>
        <authorList>
            <person name="Liu Q."/>
            <person name="Xin Y.-H."/>
        </authorList>
    </citation>
    <scope>NUCLEOTIDE SEQUENCE [LARGE SCALE GENOMIC DNA]</scope>
    <source>
        <strain evidence="2 3">RHLT2-21</strain>
    </source>
</reference>
<feature type="compositionally biased region" description="Polar residues" evidence="1">
    <location>
        <begin position="17"/>
        <end position="26"/>
    </location>
</feature>
<accession>A0A4R8WEC3</accession>
<evidence type="ECO:0000256" key="1">
    <source>
        <dbReference type="SAM" id="MobiDB-lite"/>
    </source>
</evidence>
<evidence type="ECO:0000313" key="3">
    <source>
        <dbReference type="Proteomes" id="UP000297643"/>
    </source>
</evidence>
<name>A0A4R8WEC3_9MICO</name>
<proteinExistence type="predicted"/>
<comment type="caution">
    <text evidence="2">The sequence shown here is derived from an EMBL/GenBank/DDBJ whole genome shotgun (WGS) entry which is preliminary data.</text>
</comment>
<sequence length="78" mass="8340">MSTTPEYSAGGPAGSNWAAQVESSPSDAGVQRIAENHHGAEPDDPSRGFDSLRTAQLKPRQKCEFLAVILTCEPLPPY</sequence>
<organism evidence="2 3">
    <name type="scientific">Cryobacterium mannosilyticum</name>
    <dbReference type="NCBI Taxonomy" id="1259190"/>
    <lineage>
        <taxon>Bacteria</taxon>
        <taxon>Bacillati</taxon>
        <taxon>Actinomycetota</taxon>
        <taxon>Actinomycetes</taxon>
        <taxon>Micrococcales</taxon>
        <taxon>Microbacteriaceae</taxon>
        <taxon>Cryobacterium</taxon>
    </lineage>
</organism>